<dbReference type="SUPFAM" id="SSF52540">
    <property type="entry name" value="P-loop containing nucleoside triphosphate hydrolases"/>
    <property type="match status" value="1"/>
</dbReference>
<dbReference type="Gene3D" id="3.40.50.300">
    <property type="entry name" value="P-loop containing nucleotide triphosphate hydrolases"/>
    <property type="match status" value="1"/>
</dbReference>
<evidence type="ECO:0000313" key="3">
    <source>
        <dbReference type="Proteomes" id="UP000198582"/>
    </source>
</evidence>
<dbReference type="PANTHER" id="PTHR13696">
    <property type="entry name" value="P-LOOP CONTAINING NUCLEOSIDE TRIPHOSPHATE HYDROLASE"/>
    <property type="match status" value="1"/>
</dbReference>
<dbReference type="InterPro" id="IPR002586">
    <property type="entry name" value="CobQ/CobB/MinD/ParA_Nub-bd_dom"/>
</dbReference>
<sequence length="609" mass="66135">MLAGLALHIGRHRPAQLGGVYAIRSVSPTITSIDLDLTEDGISLLAEAILPRTIPGGGETSGEDRLIGVPGLRFTALSRGRVRLYRLDGGGEIVLTRAGQRWRRACMDLAAQQPAGASACWLATERADAEYQDALTPWLIARWSSMLRRIALWRDADTVDFAAQLPEPEFLAGPYAELMASAGLGARRGITVACLARRGGLGRSTMLLEVAAAWARQGKRVLLADLDPQRSLENAVKGQALDGGTTPWAAGGGERILHRGDNDGELRLLTGLVGTSVEYQRRALEAAQAHADLILLDTAPIGAGPEVRFAAGFADVAITCVRIYGDLFGWTETVYSDRYWPIHQRRQRRTAMMNWLDDAYDVYVEIGMDAGPEPVAPTALLDDAVVQARTTGTPLADTLWDLHPHRDTDVEVLARPGDDGANWSGVEDADDGLTRVGPWIEAQREPFLTAVGTLGRELFGMEWDPAGWIEHQRAPLEGPEQPGIEAADDPEAPRPGDITHVYRSYEDETAIANVNTSLVRDGLDPSSAAGRVIAAVPIFDQELPPEALEHCARLASSFVYPVLDTGLSWSQVMGMMWDHGMPLTLTHPDHPAAREVTATADRLFERITR</sequence>
<dbReference type="InterPro" id="IPR027417">
    <property type="entry name" value="P-loop_NTPase"/>
</dbReference>
<name>A0A1H8YN69_9PSEU</name>
<gene>
    <name evidence="2" type="ORF">SAMN04489732_12952</name>
</gene>
<dbReference type="InterPro" id="IPR050678">
    <property type="entry name" value="DNA_Partitioning_ATPase"/>
</dbReference>
<dbReference type="EMBL" id="FOEF01000029">
    <property type="protein sequence ID" value="SEP53627.1"/>
    <property type="molecule type" value="Genomic_DNA"/>
</dbReference>
<dbReference type="Pfam" id="PF01656">
    <property type="entry name" value="CbiA"/>
    <property type="match status" value="1"/>
</dbReference>
<dbReference type="PANTHER" id="PTHR13696:SF99">
    <property type="entry name" value="COBYRINIC ACID AC-DIAMIDE SYNTHASE"/>
    <property type="match status" value="1"/>
</dbReference>
<proteinExistence type="predicted"/>
<dbReference type="Proteomes" id="UP000198582">
    <property type="component" value="Unassembled WGS sequence"/>
</dbReference>
<keyword evidence="3" id="KW-1185">Reference proteome</keyword>
<feature type="domain" description="CobQ/CobB/MinD/ParA nucleotide binding" evidence="1">
    <location>
        <begin position="196"/>
        <end position="236"/>
    </location>
</feature>
<reference evidence="2 3" key="1">
    <citation type="submission" date="2016-10" db="EMBL/GenBank/DDBJ databases">
        <authorList>
            <person name="de Groot N.N."/>
        </authorList>
    </citation>
    <scope>NUCLEOTIDE SEQUENCE [LARGE SCALE GENOMIC DNA]</scope>
    <source>
        <strain evidence="2 3">DSM 44993</strain>
    </source>
</reference>
<organism evidence="2 3">
    <name type="scientific">Amycolatopsis saalfeldensis</name>
    <dbReference type="NCBI Taxonomy" id="394193"/>
    <lineage>
        <taxon>Bacteria</taxon>
        <taxon>Bacillati</taxon>
        <taxon>Actinomycetota</taxon>
        <taxon>Actinomycetes</taxon>
        <taxon>Pseudonocardiales</taxon>
        <taxon>Pseudonocardiaceae</taxon>
        <taxon>Amycolatopsis</taxon>
    </lineage>
</organism>
<protein>
    <submittedName>
        <fullName evidence="2">CobQ/CobB/MinD/ParA nucleotide binding domain-containing protein</fullName>
    </submittedName>
</protein>
<accession>A0A1H8YN69</accession>
<dbReference type="STRING" id="394193.SAMN04489732_12952"/>
<evidence type="ECO:0000313" key="2">
    <source>
        <dbReference type="EMBL" id="SEP53627.1"/>
    </source>
</evidence>
<dbReference type="AlphaFoldDB" id="A0A1H8YN69"/>
<evidence type="ECO:0000259" key="1">
    <source>
        <dbReference type="Pfam" id="PF01656"/>
    </source>
</evidence>